<evidence type="ECO:0000313" key="2">
    <source>
        <dbReference type="Proteomes" id="UP000230821"/>
    </source>
</evidence>
<dbReference type="Proteomes" id="UP000230821">
    <property type="component" value="Unassembled WGS sequence"/>
</dbReference>
<dbReference type="EMBL" id="PDSK01000075">
    <property type="protein sequence ID" value="PIE34809.1"/>
    <property type="molecule type" value="Genomic_DNA"/>
</dbReference>
<dbReference type="AlphaFoldDB" id="A0A2G6KJ22"/>
<organism evidence="1 2">
    <name type="scientific">candidate division KSB3 bacterium</name>
    <dbReference type="NCBI Taxonomy" id="2044937"/>
    <lineage>
        <taxon>Bacteria</taxon>
        <taxon>candidate division KSB3</taxon>
    </lineage>
</organism>
<reference evidence="1 2" key="1">
    <citation type="submission" date="2017-10" db="EMBL/GenBank/DDBJ databases">
        <title>Novel microbial diversity and functional potential in the marine mammal oral microbiome.</title>
        <authorList>
            <person name="Dudek N.K."/>
            <person name="Sun C.L."/>
            <person name="Burstein D."/>
            <person name="Kantor R.S."/>
            <person name="Aliaga Goltsman D.S."/>
            <person name="Bik E.M."/>
            <person name="Thomas B.C."/>
            <person name="Banfield J.F."/>
            <person name="Relman D.A."/>
        </authorList>
    </citation>
    <scope>NUCLEOTIDE SEQUENCE [LARGE SCALE GENOMIC DNA]</scope>
    <source>
        <strain evidence="1">DOLJORAL78_47_16</strain>
    </source>
</reference>
<proteinExistence type="predicted"/>
<gene>
    <name evidence="1" type="ORF">CSA56_06645</name>
</gene>
<protein>
    <submittedName>
        <fullName evidence="1">Uncharacterized protein</fullName>
    </submittedName>
</protein>
<sequence>MKVEAQKVENGFFIPAVDGLRTILAERVWLHIEIVTQDSPDLDEIDRFFAPYQFAIDGLTFDREKAHAC</sequence>
<name>A0A2G6KJ22_9BACT</name>
<comment type="caution">
    <text evidence="1">The sequence shown here is derived from an EMBL/GenBank/DDBJ whole genome shotgun (WGS) entry which is preliminary data.</text>
</comment>
<evidence type="ECO:0000313" key="1">
    <source>
        <dbReference type="EMBL" id="PIE34809.1"/>
    </source>
</evidence>
<accession>A0A2G6KJ22</accession>